<proteinExistence type="predicted"/>
<feature type="compositionally biased region" description="Basic and acidic residues" evidence="1">
    <location>
        <begin position="1"/>
        <end position="16"/>
    </location>
</feature>
<protein>
    <submittedName>
        <fullName evidence="2">Uncharacterized protein</fullName>
    </submittedName>
</protein>
<reference evidence="2" key="1">
    <citation type="submission" date="2019-12" db="EMBL/GenBank/DDBJ databases">
        <title>Genome sequencing and annotation of Brassica cretica.</title>
        <authorList>
            <person name="Studholme D.J."/>
            <person name="Sarris P.F."/>
        </authorList>
    </citation>
    <scope>NUCLEOTIDE SEQUENCE</scope>
    <source>
        <strain evidence="2">PFS-102/07</strain>
        <tissue evidence="2">Leaf</tissue>
    </source>
</reference>
<feature type="compositionally biased region" description="Basic and acidic residues" evidence="1">
    <location>
        <begin position="25"/>
        <end position="38"/>
    </location>
</feature>
<dbReference type="EMBL" id="QGKY02002305">
    <property type="protein sequence ID" value="KAF2532549.1"/>
    <property type="molecule type" value="Genomic_DNA"/>
</dbReference>
<gene>
    <name evidence="2" type="ORF">F2Q70_00032207</name>
</gene>
<sequence>MECEPWRLDRAGRDDNWALPSRPTNSDDERAEHYKTGRSSSRIEKLDFMVEISARA</sequence>
<evidence type="ECO:0000313" key="2">
    <source>
        <dbReference type="EMBL" id="KAF2532549.1"/>
    </source>
</evidence>
<name>A0A8S9FHX1_BRACR</name>
<organism evidence="2">
    <name type="scientific">Brassica cretica</name>
    <name type="common">Mustard</name>
    <dbReference type="NCBI Taxonomy" id="69181"/>
    <lineage>
        <taxon>Eukaryota</taxon>
        <taxon>Viridiplantae</taxon>
        <taxon>Streptophyta</taxon>
        <taxon>Embryophyta</taxon>
        <taxon>Tracheophyta</taxon>
        <taxon>Spermatophyta</taxon>
        <taxon>Magnoliopsida</taxon>
        <taxon>eudicotyledons</taxon>
        <taxon>Gunneridae</taxon>
        <taxon>Pentapetalae</taxon>
        <taxon>rosids</taxon>
        <taxon>malvids</taxon>
        <taxon>Brassicales</taxon>
        <taxon>Brassicaceae</taxon>
        <taxon>Brassiceae</taxon>
        <taxon>Brassica</taxon>
    </lineage>
</organism>
<dbReference type="AlphaFoldDB" id="A0A8S9FHX1"/>
<comment type="caution">
    <text evidence="2">The sequence shown here is derived from an EMBL/GenBank/DDBJ whole genome shotgun (WGS) entry which is preliminary data.</text>
</comment>
<evidence type="ECO:0000256" key="1">
    <source>
        <dbReference type="SAM" id="MobiDB-lite"/>
    </source>
</evidence>
<feature type="region of interest" description="Disordered" evidence="1">
    <location>
        <begin position="1"/>
        <end position="38"/>
    </location>
</feature>
<accession>A0A8S9FHX1</accession>